<proteinExistence type="predicted"/>
<feature type="transmembrane region" description="Helical" evidence="1">
    <location>
        <begin position="20"/>
        <end position="42"/>
    </location>
</feature>
<name>A0A1H9ZUL7_9GAMM</name>
<keyword evidence="4" id="KW-1185">Reference proteome</keyword>
<dbReference type="PANTHER" id="PTHR30590">
    <property type="entry name" value="INNER MEMBRANE PROTEIN"/>
    <property type="match status" value="1"/>
</dbReference>
<feature type="transmembrane region" description="Helical" evidence="1">
    <location>
        <begin position="233"/>
        <end position="255"/>
    </location>
</feature>
<feature type="transmembrane region" description="Helical" evidence="1">
    <location>
        <begin position="400"/>
        <end position="421"/>
    </location>
</feature>
<feature type="transmembrane region" description="Helical" evidence="1">
    <location>
        <begin position="318"/>
        <end position="344"/>
    </location>
</feature>
<dbReference type="RefSeq" id="WP_093317809.1">
    <property type="nucleotide sequence ID" value="NZ_FOHV01000004.1"/>
</dbReference>
<organism evidence="3 4">
    <name type="scientific">Thorsellia anophelis DSM 18579</name>
    <dbReference type="NCBI Taxonomy" id="1123402"/>
    <lineage>
        <taxon>Bacteria</taxon>
        <taxon>Pseudomonadati</taxon>
        <taxon>Pseudomonadota</taxon>
        <taxon>Gammaproteobacteria</taxon>
        <taxon>Enterobacterales</taxon>
        <taxon>Thorselliaceae</taxon>
        <taxon>Thorsellia</taxon>
    </lineage>
</organism>
<feature type="transmembrane region" description="Helical" evidence="1">
    <location>
        <begin position="136"/>
        <end position="152"/>
    </location>
</feature>
<evidence type="ECO:0000256" key="1">
    <source>
        <dbReference type="SAM" id="Phobius"/>
    </source>
</evidence>
<feature type="transmembrane region" description="Helical" evidence="1">
    <location>
        <begin position="159"/>
        <end position="178"/>
    </location>
</feature>
<evidence type="ECO:0000313" key="3">
    <source>
        <dbReference type="EMBL" id="SES84528.1"/>
    </source>
</evidence>
<dbReference type="Proteomes" id="UP000242642">
    <property type="component" value="Unassembled WGS sequence"/>
</dbReference>
<evidence type="ECO:0000313" key="4">
    <source>
        <dbReference type="Proteomes" id="UP000242642"/>
    </source>
</evidence>
<reference evidence="4" key="1">
    <citation type="submission" date="2016-10" db="EMBL/GenBank/DDBJ databases">
        <authorList>
            <person name="Varghese N."/>
            <person name="Submissions S."/>
        </authorList>
    </citation>
    <scope>NUCLEOTIDE SEQUENCE [LARGE SCALE GENOMIC DNA]</scope>
    <source>
        <strain evidence="4">DSM 18579</strain>
    </source>
</reference>
<feature type="transmembrane region" description="Helical" evidence="1">
    <location>
        <begin position="62"/>
        <end position="88"/>
    </location>
</feature>
<dbReference type="InterPro" id="IPR052529">
    <property type="entry name" value="Bact_Transport_Assoc"/>
</dbReference>
<gene>
    <name evidence="3" type="ORF">SAMN02583745_00672</name>
</gene>
<dbReference type="InterPro" id="IPR007349">
    <property type="entry name" value="DUF418"/>
</dbReference>
<accession>A0A1H9ZUL7</accession>
<evidence type="ECO:0000259" key="2">
    <source>
        <dbReference type="Pfam" id="PF04235"/>
    </source>
</evidence>
<keyword evidence="1" id="KW-1133">Transmembrane helix</keyword>
<feature type="transmembrane region" description="Helical" evidence="1">
    <location>
        <begin position="365"/>
        <end position="388"/>
    </location>
</feature>
<feature type="transmembrane region" description="Helical" evidence="1">
    <location>
        <begin position="286"/>
        <end position="306"/>
    </location>
</feature>
<dbReference type="OrthoDB" id="9807744at2"/>
<protein>
    <submittedName>
        <fullName evidence="3">Uncharacterized membrane protein YeiB</fullName>
    </submittedName>
</protein>
<dbReference type="AlphaFoldDB" id="A0A1H9ZUL7"/>
<feature type="domain" description="DUF418" evidence="2">
    <location>
        <begin position="288"/>
        <end position="431"/>
    </location>
</feature>
<dbReference type="Pfam" id="PF04235">
    <property type="entry name" value="DUF418"/>
    <property type="match status" value="1"/>
</dbReference>
<keyword evidence="1" id="KW-0472">Membrane</keyword>
<keyword evidence="1" id="KW-0812">Transmembrane</keyword>
<sequence>MKNDLQISHNHHDSSIYNPLIDILRGFAVFFLPLSNASHFLIPIEAKITPNYFFELSQGMTAIWFVYHLIIELKLFYLLAIVFGMSFAMSQAKTMLSKNDELTSYDEFSSKQYRRSSGLIILGVFHGLFFWSGDVLLLYGIVSCLLIIMGKFASNPISLISIIIMLLIGSYSYNFWMISDYIQIFDWVGKFDGLPLPLIEPVYEPLTLSNESSFLMNRFQNAEAFLSAISNAFYHYIWIILALFLFGVLIVRLGYLNPDIKNNGIQNNTFEYFCYERGIKSIITNFRYALVVILPLLIIVSFWQQYIKWHIELGAYYYWYIFEILSMLTVLGGLSLALHCQVSIINSIQKNRMLKFFQKAGRLSLSLYLTQTIVLNSLAYVFFHIMPISSENWVINYNQLIYLVLGISTLFITAILILLWTHKKGPAERFMQLCIRG</sequence>
<dbReference type="STRING" id="1123402.SAMN02583745_00672"/>
<dbReference type="EMBL" id="FOHV01000004">
    <property type="protein sequence ID" value="SES84528.1"/>
    <property type="molecule type" value="Genomic_DNA"/>
</dbReference>
<dbReference type="PANTHER" id="PTHR30590:SF2">
    <property type="entry name" value="INNER MEMBRANE PROTEIN"/>
    <property type="match status" value="1"/>
</dbReference>